<dbReference type="InterPro" id="IPR021242">
    <property type="entry name" value="DUF2799"/>
</dbReference>
<sequence length="211" mass="23882">MNTTLPPRLLTVSLCLALSACSTLSEEECLNADWYLIGLEDGSRGYDVSRIGSHREACAKTRVVPEIDAYRQGLAEGHERYCLPANGYKVGLSGAEYRNVCGAAQAKEFVSSYQLGRDLYRLRETLRVLDQQIYDNRNLIEELDEDTDYHEQQLIHHASSPAERQQHLDAIKDNEREAASLAESIVYSERERAVLARDLADTQAYHRELGY</sequence>
<comment type="caution">
    <text evidence="2">The sequence shown here is derived from an EMBL/GenBank/DDBJ whole genome shotgun (WGS) entry which is preliminary data.</text>
</comment>
<proteinExistence type="predicted"/>
<name>A0ABT8TE06_9GAMM</name>
<organism evidence="2 3">
    <name type="scientific">Gilvimarinus algae</name>
    <dbReference type="NCBI Taxonomy" id="3058037"/>
    <lineage>
        <taxon>Bacteria</taxon>
        <taxon>Pseudomonadati</taxon>
        <taxon>Pseudomonadota</taxon>
        <taxon>Gammaproteobacteria</taxon>
        <taxon>Cellvibrionales</taxon>
        <taxon>Cellvibrionaceae</taxon>
        <taxon>Gilvimarinus</taxon>
    </lineage>
</organism>
<protein>
    <submittedName>
        <fullName evidence="2">DUF2799 domain-containing protein</fullName>
    </submittedName>
</protein>
<dbReference type="Pfam" id="PF10973">
    <property type="entry name" value="DUF2799"/>
    <property type="match status" value="1"/>
</dbReference>
<dbReference type="RefSeq" id="WP_302712007.1">
    <property type="nucleotide sequence ID" value="NZ_JAULRT010000047.1"/>
</dbReference>
<feature type="signal peptide" evidence="1">
    <location>
        <begin position="1"/>
        <end position="25"/>
    </location>
</feature>
<evidence type="ECO:0000313" key="2">
    <source>
        <dbReference type="EMBL" id="MDO3381850.1"/>
    </source>
</evidence>
<keyword evidence="3" id="KW-1185">Reference proteome</keyword>
<evidence type="ECO:0000313" key="3">
    <source>
        <dbReference type="Proteomes" id="UP001168380"/>
    </source>
</evidence>
<feature type="chain" id="PRO_5046391287" evidence="1">
    <location>
        <begin position="26"/>
        <end position="211"/>
    </location>
</feature>
<accession>A0ABT8TE06</accession>
<dbReference type="EMBL" id="JAULRT010000047">
    <property type="protein sequence ID" value="MDO3381850.1"/>
    <property type="molecule type" value="Genomic_DNA"/>
</dbReference>
<dbReference type="Proteomes" id="UP001168380">
    <property type="component" value="Unassembled WGS sequence"/>
</dbReference>
<gene>
    <name evidence="2" type="ORF">QWI16_06650</name>
</gene>
<evidence type="ECO:0000256" key="1">
    <source>
        <dbReference type="SAM" id="SignalP"/>
    </source>
</evidence>
<keyword evidence="1" id="KW-0732">Signal</keyword>
<reference evidence="2" key="1">
    <citation type="submission" date="2023-07" db="EMBL/GenBank/DDBJ databases">
        <title>Gilvimarinus algae sp. nov., isolated from the surface of Kelp.</title>
        <authorList>
            <person name="Sun Y.Y."/>
            <person name="Gong Y."/>
            <person name="Du Z.J."/>
        </authorList>
    </citation>
    <scope>NUCLEOTIDE SEQUENCE</scope>
    <source>
        <strain evidence="2">SDUM040014</strain>
    </source>
</reference>